<feature type="transmembrane region" description="Helical" evidence="2">
    <location>
        <begin position="67"/>
        <end position="86"/>
    </location>
</feature>
<accession>A0ABS4WRG5</accession>
<evidence type="ECO:0000313" key="4">
    <source>
        <dbReference type="EMBL" id="MBP2378099.1"/>
    </source>
</evidence>
<dbReference type="Gene3D" id="1.10.287.70">
    <property type="match status" value="1"/>
</dbReference>
<dbReference type="Pfam" id="PF07885">
    <property type="entry name" value="Ion_trans_2"/>
    <property type="match status" value="1"/>
</dbReference>
<dbReference type="InterPro" id="IPR013099">
    <property type="entry name" value="K_chnl_dom"/>
</dbReference>
<name>A0ABS4WRG5_9MICO</name>
<reference evidence="4 5" key="1">
    <citation type="submission" date="2021-03" db="EMBL/GenBank/DDBJ databases">
        <title>Sequencing the genomes of 1000 actinobacteria strains.</title>
        <authorList>
            <person name="Klenk H.-P."/>
        </authorList>
    </citation>
    <scope>NUCLEOTIDE SEQUENCE [LARGE SCALE GENOMIC DNA]</scope>
    <source>
        <strain evidence="4 5">DSM 13468</strain>
    </source>
</reference>
<protein>
    <submittedName>
        <fullName evidence="4">Lysylphosphatidylglycerol synthetase-like protein (DUF2156 family)</fullName>
    </submittedName>
</protein>
<gene>
    <name evidence="4" type="ORF">JOF42_001594</name>
</gene>
<sequence>MRDVVTAVWDRRSGYWLVIALLIVAYALCAAQGTTDPSPWALIVQLVTVAVVLWVTEAHQRVQHTAWVILSIAAAATLVVTLLGLRGDVLDIALSAASALAFLLAPVAIIRHQVHRRGLDVEALLAAIAAYVLVGMFFTQVYNLVALVTVAPTFGDQTVDSLSSQLFFSFTTLTTTGYGNIVPVSPGVQGIAVAEAITGQLFLITAVARIMRGSRRPAYEEAKTPGPHLAAGSSPGGQS</sequence>
<feature type="transmembrane region" description="Helical" evidence="2">
    <location>
        <begin position="92"/>
        <end position="111"/>
    </location>
</feature>
<keyword evidence="2" id="KW-0812">Transmembrane</keyword>
<keyword evidence="2" id="KW-0472">Membrane</keyword>
<evidence type="ECO:0000256" key="1">
    <source>
        <dbReference type="SAM" id="MobiDB-lite"/>
    </source>
</evidence>
<feature type="transmembrane region" description="Helical" evidence="2">
    <location>
        <begin position="188"/>
        <end position="208"/>
    </location>
</feature>
<feature type="domain" description="Potassium channel" evidence="3">
    <location>
        <begin position="145"/>
        <end position="211"/>
    </location>
</feature>
<keyword evidence="2" id="KW-1133">Transmembrane helix</keyword>
<comment type="caution">
    <text evidence="4">The sequence shown here is derived from an EMBL/GenBank/DDBJ whole genome shotgun (WGS) entry which is preliminary data.</text>
</comment>
<dbReference type="EMBL" id="JAGIOA010000001">
    <property type="protein sequence ID" value="MBP2378099.1"/>
    <property type="molecule type" value="Genomic_DNA"/>
</dbReference>
<proteinExistence type="predicted"/>
<evidence type="ECO:0000313" key="5">
    <source>
        <dbReference type="Proteomes" id="UP000703720"/>
    </source>
</evidence>
<evidence type="ECO:0000256" key="2">
    <source>
        <dbReference type="SAM" id="Phobius"/>
    </source>
</evidence>
<keyword evidence="5" id="KW-1185">Reference proteome</keyword>
<evidence type="ECO:0000259" key="3">
    <source>
        <dbReference type="Pfam" id="PF07885"/>
    </source>
</evidence>
<dbReference type="SUPFAM" id="SSF81324">
    <property type="entry name" value="Voltage-gated potassium channels"/>
    <property type="match status" value="1"/>
</dbReference>
<feature type="transmembrane region" description="Helical" evidence="2">
    <location>
        <begin position="123"/>
        <end position="142"/>
    </location>
</feature>
<feature type="transmembrane region" description="Helical" evidence="2">
    <location>
        <begin position="39"/>
        <end position="55"/>
    </location>
</feature>
<feature type="transmembrane region" description="Helical" evidence="2">
    <location>
        <begin position="12"/>
        <end position="33"/>
    </location>
</feature>
<dbReference type="RefSeq" id="WP_210097374.1">
    <property type="nucleotide sequence ID" value="NZ_BAAAIO010000001.1"/>
</dbReference>
<feature type="region of interest" description="Disordered" evidence="1">
    <location>
        <begin position="217"/>
        <end position="239"/>
    </location>
</feature>
<organism evidence="4 5">
    <name type="scientific">Microbacterium phyllosphaerae</name>
    <dbReference type="NCBI Taxonomy" id="124798"/>
    <lineage>
        <taxon>Bacteria</taxon>
        <taxon>Bacillati</taxon>
        <taxon>Actinomycetota</taxon>
        <taxon>Actinomycetes</taxon>
        <taxon>Micrococcales</taxon>
        <taxon>Microbacteriaceae</taxon>
        <taxon>Microbacterium</taxon>
    </lineage>
</organism>
<dbReference type="Proteomes" id="UP000703720">
    <property type="component" value="Unassembled WGS sequence"/>
</dbReference>